<gene>
    <name evidence="1" type="ORF">GCM10023161_28660</name>
</gene>
<accession>A0ABP8RNA5</accession>
<dbReference type="Proteomes" id="UP001501417">
    <property type="component" value="Unassembled WGS sequence"/>
</dbReference>
<evidence type="ECO:0000313" key="2">
    <source>
        <dbReference type="Proteomes" id="UP001501417"/>
    </source>
</evidence>
<comment type="caution">
    <text evidence="1">The sequence shown here is derived from an EMBL/GenBank/DDBJ whole genome shotgun (WGS) entry which is preliminary data.</text>
</comment>
<organism evidence="1 2">
    <name type="scientific">Mycobacterium paraffinicum</name>
    <dbReference type="NCBI Taxonomy" id="53378"/>
    <lineage>
        <taxon>Bacteria</taxon>
        <taxon>Bacillati</taxon>
        <taxon>Actinomycetota</taxon>
        <taxon>Actinomycetes</taxon>
        <taxon>Mycobacteriales</taxon>
        <taxon>Mycobacteriaceae</taxon>
        <taxon>Mycobacterium</taxon>
    </lineage>
</organism>
<evidence type="ECO:0000313" key="1">
    <source>
        <dbReference type="EMBL" id="GAA4543365.1"/>
    </source>
</evidence>
<proteinExistence type="predicted"/>
<protein>
    <submittedName>
        <fullName evidence="1">Uncharacterized protein</fullName>
    </submittedName>
</protein>
<sequence>MAPGALDGFQSLGDFADRLGDGVARVCVIHGFLPNRSLRHSPWERGRIPEPGIHSLIHLIFKLLE</sequence>
<keyword evidence="2" id="KW-1185">Reference proteome</keyword>
<dbReference type="EMBL" id="BAABGF010000031">
    <property type="protein sequence ID" value="GAA4543365.1"/>
    <property type="molecule type" value="Genomic_DNA"/>
</dbReference>
<reference evidence="2" key="1">
    <citation type="journal article" date="2019" name="Int. J. Syst. Evol. Microbiol.">
        <title>The Global Catalogue of Microorganisms (GCM) 10K type strain sequencing project: providing services to taxonomists for standard genome sequencing and annotation.</title>
        <authorList>
            <consortium name="The Broad Institute Genomics Platform"/>
            <consortium name="The Broad Institute Genome Sequencing Center for Infectious Disease"/>
            <person name="Wu L."/>
            <person name="Ma J."/>
        </authorList>
    </citation>
    <scope>NUCLEOTIDE SEQUENCE [LARGE SCALE GENOMIC DNA]</scope>
    <source>
        <strain evidence="2">JCM 17782</strain>
    </source>
</reference>
<name>A0ABP8RNA5_9MYCO</name>